<dbReference type="EMBL" id="JAQFWP010000032">
    <property type="protein sequence ID" value="MDA2806252.1"/>
    <property type="molecule type" value="Genomic_DNA"/>
</dbReference>
<keyword evidence="4" id="KW-1185">Reference proteome</keyword>
<feature type="transmembrane region" description="Helical" evidence="2">
    <location>
        <begin position="86"/>
        <end position="112"/>
    </location>
</feature>
<dbReference type="Proteomes" id="UP001165685">
    <property type="component" value="Unassembled WGS sequence"/>
</dbReference>
<reference evidence="3" key="1">
    <citation type="submission" date="2023-01" db="EMBL/GenBank/DDBJ databases">
        <title>Draft genome sequence of Nocardiopsis sp. LSu2-4 isolated from halophytes.</title>
        <authorList>
            <person name="Duangmal K."/>
            <person name="Chantavorakit T."/>
        </authorList>
    </citation>
    <scope>NUCLEOTIDE SEQUENCE</scope>
    <source>
        <strain evidence="3">LSu2-4</strain>
    </source>
</reference>
<comment type="caution">
    <text evidence="3">The sequence shown here is derived from an EMBL/GenBank/DDBJ whole genome shotgun (WGS) entry which is preliminary data.</text>
</comment>
<keyword evidence="2" id="KW-0812">Transmembrane</keyword>
<evidence type="ECO:0000313" key="4">
    <source>
        <dbReference type="Proteomes" id="UP001165685"/>
    </source>
</evidence>
<gene>
    <name evidence="3" type="ORF">O4U47_17200</name>
</gene>
<feature type="transmembrane region" description="Helical" evidence="2">
    <location>
        <begin position="263"/>
        <end position="284"/>
    </location>
</feature>
<keyword evidence="2" id="KW-0472">Membrane</keyword>
<dbReference type="RefSeq" id="WP_270678896.1">
    <property type="nucleotide sequence ID" value="NZ_JAQFWP010000032.1"/>
</dbReference>
<feature type="transmembrane region" description="Helical" evidence="2">
    <location>
        <begin position="54"/>
        <end position="74"/>
    </location>
</feature>
<feature type="compositionally biased region" description="Low complexity" evidence="1">
    <location>
        <begin position="1"/>
        <end position="11"/>
    </location>
</feature>
<feature type="region of interest" description="Disordered" evidence="1">
    <location>
        <begin position="1"/>
        <end position="32"/>
    </location>
</feature>
<proteinExistence type="predicted"/>
<evidence type="ECO:0000256" key="1">
    <source>
        <dbReference type="SAM" id="MobiDB-lite"/>
    </source>
</evidence>
<feature type="compositionally biased region" description="Gly residues" evidence="1">
    <location>
        <begin position="12"/>
        <end position="25"/>
    </location>
</feature>
<feature type="transmembrane region" description="Helical" evidence="2">
    <location>
        <begin position="178"/>
        <end position="204"/>
    </location>
</feature>
<evidence type="ECO:0000313" key="3">
    <source>
        <dbReference type="EMBL" id="MDA2806252.1"/>
    </source>
</evidence>
<feature type="transmembrane region" description="Helical" evidence="2">
    <location>
        <begin position="133"/>
        <end position="158"/>
    </location>
</feature>
<feature type="transmembrane region" description="Helical" evidence="2">
    <location>
        <begin position="211"/>
        <end position="232"/>
    </location>
</feature>
<organism evidence="3 4">
    <name type="scientific">Nocardiopsis suaedae</name>
    <dbReference type="NCBI Taxonomy" id="3018444"/>
    <lineage>
        <taxon>Bacteria</taxon>
        <taxon>Bacillati</taxon>
        <taxon>Actinomycetota</taxon>
        <taxon>Actinomycetes</taxon>
        <taxon>Streptosporangiales</taxon>
        <taxon>Nocardiopsidaceae</taxon>
        <taxon>Nocardiopsis</taxon>
    </lineage>
</organism>
<protein>
    <submittedName>
        <fullName evidence="3">ABC transporter permease subunit</fullName>
    </submittedName>
</protein>
<evidence type="ECO:0000256" key="2">
    <source>
        <dbReference type="SAM" id="Phobius"/>
    </source>
</evidence>
<keyword evidence="2" id="KW-1133">Transmembrane helix</keyword>
<name>A0ABT4TNH6_9ACTN</name>
<sequence>MTVGRTASAPTGGSGDGGTAGTGGGERTERGAPGFGAALRSEWAKFLALPSNRAIIAATVFLTVGITALTGLFGDTGAIAREQADGRYSVIFFGASFGVWTFSALAANVVAAEYRTGAIAWTLTATPRRARVLGAKFLVVGAAAPASGLVIALANFWVTQTVLARAGEDVLTLAEPGMLRAVLVYIPVGMAVQSLLTAAAAAVLRSGPAAFVSVLLLGLLPIAVAPVLGGWWGENIPRYMTGAATESLAGIAVPGTPGFLPTLPAALVVLGWTALFLAVATAVFERRDA</sequence>
<accession>A0ABT4TNH6</accession>